<proteinExistence type="predicted"/>
<dbReference type="InterPro" id="IPR043519">
    <property type="entry name" value="NT_sf"/>
</dbReference>
<dbReference type="PANTHER" id="PTHR47837:SF1">
    <property type="entry name" value="GTP PYROPHOSPHOKINASE YJBM"/>
    <property type="match status" value="1"/>
</dbReference>
<evidence type="ECO:0000256" key="1">
    <source>
        <dbReference type="SAM" id="MobiDB-lite"/>
    </source>
</evidence>
<dbReference type="CDD" id="cd05399">
    <property type="entry name" value="NT_Rel-Spo_like"/>
    <property type="match status" value="1"/>
</dbReference>
<dbReference type="SMART" id="SM00954">
    <property type="entry name" value="RelA_SpoT"/>
    <property type="match status" value="1"/>
</dbReference>
<evidence type="ECO:0000313" key="3">
    <source>
        <dbReference type="EMBL" id="KGJ65714.1"/>
    </source>
</evidence>
<dbReference type="AlphaFoldDB" id="A0A837C8M0"/>
<dbReference type="Pfam" id="PF04607">
    <property type="entry name" value="RelA_SpoT"/>
    <property type="match status" value="1"/>
</dbReference>
<feature type="compositionally biased region" description="Basic and acidic residues" evidence="1">
    <location>
        <begin position="355"/>
        <end position="365"/>
    </location>
</feature>
<dbReference type="SUPFAM" id="SSF81301">
    <property type="entry name" value="Nucleotidyltransferase"/>
    <property type="match status" value="1"/>
</dbReference>
<dbReference type="PANTHER" id="PTHR47837">
    <property type="entry name" value="GTP PYROPHOSPHOKINASE YJBM"/>
    <property type="match status" value="1"/>
</dbReference>
<comment type="caution">
    <text evidence="3">The sequence shown here is derived from an EMBL/GenBank/DDBJ whole genome shotgun (WGS) entry which is preliminary data.</text>
</comment>
<evidence type="ECO:0000259" key="2">
    <source>
        <dbReference type="SMART" id="SM00954"/>
    </source>
</evidence>
<dbReference type="InterPro" id="IPR007685">
    <property type="entry name" value="RelA_SpoT"/>
</dbReference>
<dbReference type="Gene3D" id="3.30.460.10">
    <property type="entry name" value="Beta Polymerase, domain 2"/>
    <property type="match status" value="1"/>
</dbReference>
<dbReference type="EMBL" id="ADOU02000007">
    <property type="protein sequence ID" value="KGJ65714.1"/>
    <property type="molecule type" value="Genomic_DNA"/>
</dbReference>
<dbReference type="Proteomes" id="UP000024900">
    <property type="component" value="Unassembled WGS sequence"/>
</dbReference>
<feature type="domain" description="RelA/SpoT" evidence="2">
    <location>
        <begin position="65"/>
        <end position="182"/>
    </location>
</feature>
<name>A0A837C8M0_9BRAD</name>
<dbReference type="RefSeq" id="WP_049832491.1">
    <property type="nucleotide sequence ID" value="NZ_ADOU02000007.1"/>
</dbReference>
<gene>
    <name evidence="3" type="ORF">BJA5080_02359</name>
</gene>
<organism evidence="3 4">
    <name type="scientific">Bradyrhizobium diazoefficiens SEMIA 5080</name>
    <dbReference type="NCBI Taxonomy" id="754504"/>
    <lineage>
        <taxon>Bacteria</taxon>
        <taxon>Pseudomonadati</taxon>
        <taxon>Pseudomonadota</taxon>
        <taxon>Alphaproteobacteria</taxon>
        <taxon>Hyphomicrobiales</taxon>
        <taxon>Nitrobacteraceae</taxon>
        <taxon>Bradyrhizobium</taxon>
    </lineage>
</organism>
<feature type="region of interest" description="Disordered" evidence="1">
    <location>
        <begin position="348"/>
        <end position="373"/>
    </location>
</feature>
<protein>
    <recommendedName>
        <fullName evidence="2">RelA/SpoT domain-containing protein</fullName>
    </recommendedName>
</protein>
<accession>A0A837C8M0</accession>
<reference evidence="3 4" key="1">
    <citation type="journal article" date="2014" name="BMC Genomics">
        <title>Comparative genomics of Bradyrhizobium japonicum CPAC 15 and Bradyrhizobium diazoefficiens CPAC 7: elite model strains for understanding symbiotic performance with soybean.</title>
        <authorList>
            <person name="Siqueira A.F."/>
            <person name="Ormeno-Orrillo E."/>
            <person name="Souza R.C."/>
            <person name="Rodrigues E.P."/>
            <person name="Almeida L.G."/>
            <person name="Barcellos F.G."/>
            <person name="Batista J.S."/>
            <person name="Nakatami A.S."/>
            <person name="Martinez-Romero E."/>
            <person name="Vasconcelos A.T."/>
            <person name="Hungria M."/>
        </authorList>
    </citation>
    <scope>NUCLEOTIDE SEQUENCE [LARGE SCALE GENOMIC DNA]</scope>
    <source>
        <strain evidence="3 4">SEMIA 5080</strain>
    </source>
</reference>
<sequence>MKEVRQAGEALSQKLVWTDETADSIRRTFAIAHNWRDSHGYPMNRFRAILNGQIKRNNMSGNAVARLKRMPSIRGKLIKQQWPLDKIQDLAGCRAILPSIRDAQALIERMRGLNGHVLHKEDPYIEKPKANGYRCHHMVFRYRGNGDDGVFHDRRVEVQIRTWLQHTWATAVEAVGAYRSENMKGGEGSPEWLRLFALMSAEFAVAEKCAEPPGTPSRTTRVEEIIALDKKLDAADTLENIAHAVKYTENIDPRSEPEYYQIIYDKKNRIVNVEPFFNAVAGAEAYDASEIKAEKSQSGVTTVLVEADSIENLKAAYPNYFGDVQMFRTQLKSIVQGDAAVEYEMPKRIAPPRLKPREKPDDSWLRGRNKRWK</sequence>
<evidence type="ECO:0000313" key="4">
    <source>
        <dbReference type="Proteomes" id="UP000024900"/>
    </source>
</evidence>
<dbReference type="GO" id="GO:0015969">
    <property type="term" value="P:guanosine tetraphosphate metabolic process"/>
    <property type="evidence" value="ECO:0007669"/>
    <property type="project" value="InterPro"/>
</dbReference>
<dbReference type="InterPro" id="IPR052366">
    <property type="entry name" value="GTP_Pyrophosphokinase"/>
</dbReference>